<evidence type="ECO:0000256" key="1">
    <source>
        <dbReference type="ARBA" id="ARBA00005883"/>
    </source>
</evidence>
<feature type="region of interest" description="Disordered" evidence="9">
    <location>
        <begin position="151"/>
        <end position="171"/>
    </location>
</feature>
<sequence>MSSDKIFQRAEEFLYGVLPQKIVDLSQLVHEDSLCVAELTSLQAPLHIPIPDPPPMDNEMETDKQKKDIPKCGFLPGNEKVQALLALVKPEVWTLKEKCSLVIAWIQHLILKIEDGNDLGEAILEKVLERVNAVKTKAEAFQTSLSKTSQNVGMLWPRPPRRPGGWTTGPWCSEEMRQPVGSSGPRFWTSGPSMLSFIISLAATERKLSPKGDKKPSMY</sequence>
<dbReference type="InterPro" id="IPR009077">
    <property type="entry name" value="Proteasome_activ_PA28"/>
</dbReference>
<evidence type="ECO:0000256" key="6">
    <source>
        <dbReference type="ARBA" id="ARBA00038631"/>
    </source>
</evidence>
<dbReference type="InterPro" id="IPR036997">
    <property type="entry name" value="PA28_C_sf"/>
</dbReference>
<dbReference type="GeneTree" id="ENSGT00950000183098"/>
<evidence type="ECO:0000256" key="7">
    <source>
        <dbReference type="ARBA" id="ARBA00039312"/>
    </source>
</evidence>
<dbReference type="OrthoDB" id="6591885at2759"/>
<keyword evidence="2" id="KW-0597">Phosphoprotein</keyword>
<evidence type="ECO:0000256" key="2">
    <source>
        <dbReference type="ARBA" id="ARBA00022553"/>
    </source>
</evidence>
<evidence type="ECO:0000256" key="8">
    <source>
        <dbReference type="ARBA" id="ARBA00041908"/>
    </source>
</evidence>
<dbReference type="GO" id="GO:0061133">
    <property type="term" value="F:endopeptidase activator activity"/>
    <property type="evidence" value="ECO:0007669"/>
    <property type="project" value="TreeGrafter"/>
</dbReference>
<dbReference type="SUPFAM" id="SSF47216">
    <property type="entry name" value="Proteasome activator"/>
    <property type="match status" value="1"/>
</dbReference>
<dbReference type="GO" id="GO:0061136">
    <property type="term" value="P:regulation of proteasomal protein catabolic process"/>
    <property type="evidence" value="ECO:0007669"/>
    <property type="project" value="TreeGrafter"/>
</dbReference>
<evidence type="ECO:0000256" key="9">
    <source>
        <dbReference type="SAM" id="MobiDB-lite"/>
    </source>
</evidence>
<accession>A0A8D2DUV0</accession>
<keyword evidence="13" id="KW-1185">Reference proteome</keyword>
<evidence type="ECO:0000256" key="4">
    <source>
        <dbReference type="ARBA" id="ARBA00022990"/>
    </source>
</evidence>
<dbReference type="Pfam" id="PF02252">
    <property type="entry name" value="PA28_C"/>
    <property type="match status" value="1"/>
</dbReference>
<keyword evidence="3" id="KW-0647">Proteasome</keyword>
<evidence type="ECO:0000313" key="12">
    <source>
        <dbReference type="Ensembl" id="ENSSVLP00005030128.1"/>
    </source>
</evidence>
<dbReference type="InterPro" id="IPR036996">
    <property type="entry name" value="PA28_N_sf"/>
</dbReference>
<proteinExistence type="inferred from homology"/>
<dbReference type="GO" id="GO:0005737">
    <property type="term" value="C:cytoplasm"/>
    <property type="evidence" value="ECO:0007669"/>
    <property type="project" value="TreeGrafter"/>
</dbReference>
<name>A0A8D2DUV0_SCIVU</name>
<feature type="domain" description="Proteasome activator PA28 N-terminal" evidence="10">
    <location>
        <begin position="4"/>
        <end position="53"/>
    </location>
</feature>
<feature type="domain" description="Proteasome activator PA28 C-terminal" evidence="11">
    <location>
        <begin position="75"/>
        <end position="148"/>
    </location>
</feature>
<dbReference type="Pfam" id="PF02251">
    <property type="entry name" value="PA28_N"/>
    <property type="match status" value="1"/>
</dbReference>
<dbReference type="InterPro" id="IPR036252">
    <property type="entry name" value="Proteasome_activ_sf"/>
</dbReference>
<comment type="similarity">
    <text evidence="1">Belongs to the PA28 family.</text>
</comment>
<evidence type="ECO:0000256" key="5">
    <source>
        <dbReference type="ARBA" id="ARBA00037467"/>
    </source>
</evidence>
<dbReference type="GO" id="GO:2000045">
    <property type="term" value="P:regulation of G1/S transition of mitotic cell cycle"/>
    <property type="evidence" value="ECO:0007669"/>
    <property type="project" value="TreeGrafter"/>
</dbReference>
<dbReference type="GO" id="GO:0008537">
    <property type="term" value="C:proteasome activator complex"/>
    <property type="evidence" value="ECO:0007669"/>
    <property type="project" value="InterPro"/>
</dbReference>
<comment type="subunit">
    <text evidence="6">Heterodimer of PSME1 and PSME2, which forms a hexameric ring.</text>
</comment>
<dbReference type="PANTHER" id="PTHR10660">
    <property type="entry name" value="PROTEASOME REGULATOR PA28"/>
    <property type="match status" value="1"/>
</dbReference>
<organism evidence="12 13">
    <name type="scientific">Sciurus vulgaris</name>
    <name type="common">Eurasian red squirrel</name>
    <dbReference type="NCBI Taxonomy" id="55149"/>
    <lineage>
        <taxon>Eukaryota</taxon>
        <taxon>Metazoa</taxon>
        <taxon>Chordata</taxon>
        <taxon>Craniata</taxon>
        <taxon>Vertebrata</taxon>
        <taxon>Euteleostomi</taxon>
        <taxon>Mammalia</taxon>
        <taxon>Eutheria</taxon>
        <taxon>Euarchontoglires</taxon>
        <taxon>Glires</taxon>
        <taxon>Rodentia</taxon>
        <taxon>Sciuromorpha</taxon>
        <taxon>Sciuridae</taxon>
        <taxon>Sciurinae</taxon>
        <taxon>Sciurini</taxon>
        <taxon>Sciurus</taxon>
    </lineage>
</organism>
<dbReference type="GO" id="GO:0005654">
    <property type="term" value="C:nucleoplasm"/>
    <property type="evidence" value="ECO:0007669"/>
    <property type="project" value="TreeGrafter"/>
</dbReference>
<keyword evidence="4" id="KW-0007">Acetylation</keyword>
<evidence type="ECO:0000259" key="10">
    <source>
        <dbReference type="Pfam" id="PF02251"/>
    </source>
</evidence>
<evidence type="ECO:0000256" key="3">
    <source>
        <dbReference type="ARBA" id="ARBA00022942"/>
    </source>
</evidence>
<reference evidence="12" key="1">
    <citation type="submission" date="2025-08" db="UniProtKB">
        <authorList>
            <consortium name="Ensembl"/>
        </authorList>
    </citation>
    <scope>IDENTIFICATION</scope>
</reference>
<dbReference type="InterPro" id="IPR003186">
    <property type="entry name" value="PA28_C"/>
</dbReference>
<reference evidence="12" key="2">
    <citation type="submission" date="2025-09" db="UniProtKB">
        <authorList>
            <consortium name="Ensembl"/>
        </authorList>
    </citation>
    <scope>IDENTIFICATION</scope>
</reference>
<evidence type="ECO:0000259" key="11">
    <source>
        <dbReference type="Pfam" id="PF02252"/>
    </source>
</evidence>
<comment type="function">
    <text evidence="5">Implicated in immunoproteasome assembly and required for efficient antigen processing. The PA28 activator complex enhances the generation of class I binding peptides by altering the cleavage pattern of the proteasome.</text>
</comment>
<dbReference type="AlphaFoldDB" id="A0A8D2DUV0"/>
<dbReference type="InterPro" id="IPR003185">
    <property type="entry name" value="Proteasome_activ_PA28_N"/>
</dbReference>
<dbReference type="Gene3D" id="1.20.5.120">
    <property type="entry name" value="Proteasome activator pa28, N-terminal domain"/>
    <property type="match status" value="1"/>
</dbReference>
<dbReference type="PANTHER" id="PTHR10660:SF6">
    <property type="entry name" value="PROTEASOME ACTIVATOR COMPLEX SUBUNIT 2"/>
    <property type="match status" value="1"/>
</dbReference>
<protein>
    <recommendedName>
        <fullName evidence="7">Proteasome activator complex subunit 2</fullName>
    </recommendedName>
    <alternativeName>
        <fullName evidence="8">Proteasome activator 28 subunit beta</fullName>
    </alternativeName>
</protein>
<dbReference type="Gene3D" id="1.20.120.180">
    <property type="entry name" value="Proteasome activator pa28, C-terminal domain"/>
    <property type="match status" value="1"/>
</dbReference>
<evidence type="ECO:0000313" key="13">
    <source>
        <dbReference type="Proteomes" id="UP000694564"/>
    </source>
</evidence>
<dbReference type="Ensembl" id="ENSSVLT00005033462.1">
    <property type="protein sequence ID" value="ENSSVLP00005030128.1"/>
    <property type="gene ID" value="ENSSVLG00005023783.1"/>
</dbReference>
<dbReference type="Proteomes" id="UP000694564">
    <property type="component" value="Chromosome 2"/>
</dbReference>